<keyword evidence="3" id="KW-1185">Reference proteome</keyword>
<feature type="signal peptide" evidence="1">
    <location>
        <begin position="1"/>
        <end position="21"/>
    </location>
</feature>
<dbReference type="InterPro" id="IPR003795">
    <property type="entry name" value="DUF192"/>
</dbReference>
<organism evidence="2 3">
    <name type="scientific">Shimia gijangensis</name>
    <dbReference type="NCBI Taxonomy" id="1470563"/>
    <lineage>
        <taxon>Bacteria</taxon>
        <taxon>Pseudomonadati</taxon>
        <taxon>Pseudomonadota</taxon>
        <taxon>Alphaproteobacteria</taxon>
        <taxon>Rhodobacterales</taxon>
        <taxon>Roseobacteraceae</taxon>
    </lineage>
</organism>
<accession>A0A1M6EUN2</accession>
<dbReference type="OrthoDB" id="9808290at2"/>
<sequence length="161" mass="17658">MVRTVFAGLLVTILSPVTVLAEVACREDSIMVRGDWGMAKFRVGVADTPEERAQGLMNRESLSAGAGMLFVFEKTEPVSFWMENTLIPLDMIFISENGVVAHVHHNAKPLDRTPVSSKHPVRYVLEIKGGLAQAMRIGEGSQLRHPSFLQIDAIWPCEGGA</sequence>
<reference evidence="3" key="1">
    <citation type="submission" date="2016-11" db="EMBL/GenBank/DDBJ databases">
        <authorList>
            <person name="Varghese N."/>
            <person name="Submissions S."/>
        </authorList>
    </citation>
    <scope>NUCLEOTIDE SEQUENCE [LARGE SCALE GENOMIC DNA]</scope>
    <source>
        <strain evidence="3">DSM 100564</strain>
    </source>
</reference>
<evidence type="ECO:0000256" key="1">
    <source>
        <dbReference type="SAM" id="SignalP"/>
    </source>
</evidence>
<dbReference type="Gene3D" id="2.60.120.1140">
    <property type="entry name" value="Protein of unknown function DUF192"/>
    <property type="match status" value="1"/>
</dbReference>
<keyword evidence="1" id="KW-0732">Signal</keyword>
<dbReference type="InterPro" id="IPR038695">
    <property type="entry name" value="Saro_0823-like_sf"/>
</dbReference>
<dbReference type="STRING" id="1470563.SAMN05444000_103302"/>
<dbReference type="Pfam" id="PF02643">
    <property type="entry name" value="DUF192"/>
    <property type="match status" value="1"/>
</dbReference>
<dbReference type="EMBL" id="FQZQ01000003">
    <property type="protein sequence ID" value="SHI89132.1"/>
    <property type="molecule type" value="Genomic_DNA"/>
</dbReference>
<dbReference type="AlphaFoldDB" id="A0A1M6EUN2"/>
<dbReference type="Proteomes" id="UP000183982">
    <property type="component" value="Unassembled WGS sequence"/>
</dbReference>
<name>A0A1M6EUN2_9RHOB</name>
<evidence type="ECO:0000313" key="3">
    <source>
        <dbReference type="Proteomes" id="UP000183982"/>
    </source>
</evidence>
<feature type="chain" id="PRO_5012251910" description="DUF192 domain-containing protein" evidence="1">
    <location>
        <begin position="22"/>
        <end position="161"/>
    </location>
</feature>
<gene>
    <name evidence="2" type="ORF">SAMN05444000_103302</name>
</gene>
<dbReference type="PANTHER" id="PTHR37953:SF1">
    <property type="entry name" value="UPF0127 PROTEIN MJ1496"/>
    <property type="match status" value="1"/>
</dbReference>
<dbReference type="RefSeq" id="WP_073249816.1">
    <property type="nucleotide sequence ID" value="NZ_FQZQ01000003.1"/>
</dbReference>
<dbReference type="PANTHER" id="PTHR37953">
    <property type="entry name" value="UPF0127 PROTEIN MJ1496"/>
    <property type="match status" value="1"/>
</dbReference>
<protein>
    <recommendedName>
        <fullName evidence="4">DUF192 domain-containing protein</fullName>
    </recommendedName>
</protein>
<evidence type="ECO:0000313" key="2">
    <source>
        <dbReference type="EMBL" id="SHI89132.1"/>
    </source>
</evidence>
<proteinExistence type="predicted"/>
<evidence type="ECO:0008006" key="4">
    <source>
        <dbReference type="Google" id="ProtNLM"/>
    </source>
</evidence>